<dbReference type="Gene3D" id="3.30.559.10">
    <property type="entry name" value="Chloramphenicol acetyltransferase-like domain"/>
    <property type="match status" value="2"/>
</dbReference>
<proteinExistence type="predicted"/>
<sequence>MPVLPVEPHPLSPIDQFFIGHSFSIVLRYGARLDAGRLSAALAPVLEAIPPLTCHLAEWEDGRWGLVSPGNAPPHLEVHEVPHLPEDSTGPTSSLGLVPRLSAAPGQPVLGLRLTQSPTEGLLGITLAHAVADGFSLFLFLRAWSRAVHGRPLEPLPWERNLLALEDPEPTAARSPEDFWRRTGFRWCQPPRELAAPRPASFGTRLVPPELRTLAADPALASNDLLCAWLIQTRADALAGPDGLAVTFPIDYRRVHGGLPNNYFGNAIRGAPLWLDRETLERESLPELAVRVREAVRAALNAQGARDSLACLAGLLRERGGRILGELHTVDPRAGLLVTNVASVPFGTLDFGAGPPVHVLMPAVEPRTAAIQQTDSGYELSFNAPA</sequence>
<reference evidence="2 3" key="1">
    <citation type="submission" date="2014-07" db="EMBL/GenBank/DDBJ databases">
        <title>Draft Genome Sequence of Gephyronic Acid Producer, Cystobacter violaceus Strain Cb vi76.</title>
        <authorList>
            <person name="Stevens D.C."/>
            <person name="Young J."/>
            <person name="Carmichael R."/>
            <person name="Tan J."/>
            <person name="Taylor R.E."/>
        </authorList>
    </citation>
    <scope>NUCLEOTIDE SEQUENCE [LARGE SCALE GENOMIC DNA]</scope>
    <source>
        <strain evidence="2 3">Cb vi76</strain>
    </source>
</reference>
<name>A0A084ST38_9BACT</name>
<dbReference type="InterPro" id="IPR050317">
    <property type="entry name" value="Plant_Fungal_Acyltransferase"/>
</dbReference>
<comment type="caution">
    <text evidence="2">The sequence shown here is derived from an EMBL/GenBank/DDBJ whole genome shotgun (WGS) entry which is preliminary data.</text>
</comment>
<evidence type="ECO:0000313" key="2">
    <source>
        <dbReference type="EMBL" id="KFA91623.1"/>
    </source>
</evidence>
<dbReference type="GO" id="GO:0016747">
    <property type="term" value="F:acyltransferase activity, transferring groups other than amino-acyl groups"/>
    <property type="evidence" value="ECO:0007669"/>
    <property type="project" value="TreeGrafter"/>
</dbReference>
<dbReference type="PANTHER" id="PTHR31642:SF310">
    <property type="entry name" value="FATTY ALCOHOL:CAFFEOYL-COA ACYLTRANSFERASE"/>
    <property type="match status" value="1"/>
</dbReference>
<protein>
    <submittedName>
        <fullName evidence="2">Transferase</fullName>
    </submittedName>
</protein>
<dbReference type="PANTHER" id="PTHR31642">
    <property type="entry name" value="TRICHOTHECENE 3-O-ACETYLTRANSFERASE"/>
    <property type="match status" value="1"/>
</dbReference>
<dbReference type="SUPFAM" id="SSF52777">
    <property type="entry name" value="CoA-dependent acyltransferases"/>
    <property type="match status" value="2"/>
</dbReference>
<accession>A0A084ST38</accession>
<dbReference type="Pfam" id="PF02458">
    <property type="entry name" value="Transferase"/>
    <property type="match status" value="2"/>
</dbReference>
<evidence type="ECO:0000313" key="3">
    <source>
        <dbReference type="Proteomes" id="UP000028547"/>
    </source>
</evidence>
<organism evidence="2 3">
    <name type="scientific">Archangium violaceum Cb vi76</name>
    <dbReference type="NCBI Taxonomy" id="1406225"/>
    <lineage>
        <taxon>Bacteria</taxon>
        <taxon>Pseudomonadati</taxon>
        <taxon>Myxococcota</taxon>
        <taxon>Myxococcia</taxon>
        <taxon>Myxococcales</taxon>
        <taxon>Cystobacterineae</taxon>
        <taxon>Archangiaceae</taxon>
        <taxon>Archangium</taxon>
    </lineage>
</organism>
<keyword evidence="1 2" id="KW-0808">Transferase</keyword>
<dbReference type="EMBL" id="JPMI01000136">
    <property type="protein sequence ID" value="KFA91623.1"/>
    <property type="molecule type" value="Genomic_DNA"/>
</dbReference>
<dbReference type="InterPro" id="IPR023213">
    <property type="entry name" value="CAT-like_dom_sf"/>
</dbReference>
<dbReference type="Proteomes" id="UP000028547">
    <property type="component" value="Unassembled WGS sequence"/>
</dbReference>
<dbReference type="RefSeq" id="WP_043397964.1">
    <property type="nucleotide sequence ID" value="NZ_JPMI01000136.1"/>
</dbReference>
<dbReference type="AlphaFoldDB" id="A0A084ST38"/>
<evidence type="ECO:0000256" key="1">
    <source>
        <dbReference type="ARBA" id="ARBA00022679"/>
    </source>
</evidence>
<gene>
    <name evidence="2" type="ORF">Q664_20785</name>
</gene>